<protein>
    <recommendedName>
        <fullName evidence="1">Domain X domain-containing protein</fullName>
    </recommendedName>
</protein>
<dbReference type="Proteomes" id="UP001415857">
    <property type="component" value="Unassembled WGS sequence"/>
</dbReference>
<dbReference type="GO" id="GO:0006397">
    <property type="term" value="P:mRNA processing"/>
    <property type="evidence" value="ECO:0007669"/>
    <property type="project" value="InterPro"/>
</dbReference>
<accession>A0AAP0R3W3</accession>
<dbReference type="InterPro" id="IPR043502">
    <property type="entry name" value="DNA/RNA_pol_sf"/>
</dbReference>
<proteinExistence type="predicted"/>
<dbReference type="PANTHER" id="PTHR34047">
    <property type="entry name" value="NUCLEAR INTRON MATURASE 1, MITOCHONDRIAL-RELATED"/>
    <property type="match status" value="1"/>
</dbReference>
<dbReference type="SUPFAM" id="SSF56672">
    <property type="entry name" value="DNA/RNA polymerases"/>
    <property type="match status" value="1"/>
</dbReference>
<dbReference type="EMBL" id="JBBPBK010000048">
    <property type="protein sequence ID" value="KAK9266878.1"/>
    <property type="molecule type" value="Genomic_DNA"/>
</dbReference>
<dbReference type="InterPro" id="IPR051083">
    <property type="entry name" value="GrpII_Intron_Splice-Mob/Def"/>
</dbReference>
<comment type="caution">
    <text evidence="2">The sequence shown here is derived from an EMBL/GenBank/DDBJ whole genome shotgun (WGS) entry which is preliminary data.</text>
</comment>
<sequence length="568" mass="65943">MPRSAIQRSALEDLLELRNAVLDDRFKWGDTLQFFIKSLKDKTTYESLSKRKICAILTTTQLTPFQDRIVQEVLFMILEPIYEGRFLEKSFAFRPGRNAHMVLRVIRRSFAGYLWYIKGDLSTVLDRMKVGMVISALMRDVRDKKVIDLIKAALVTPVITSRINEGEKKKKTKRKYQKKKVLAEDEPKPDLYWLETFFGFAPEEAEKLPSWGHGGILSPLLANVCLDELDRWMEGKLKEFYRPSKSDVIWNSPEGEVEHGNTSWPEFVPISGPDKTQKMDYVRYGGHILIGVRGLRAYAAILRKQLIEFCDQKYMLKLDNDSLPIEHITKGVMFLDHVLCQRVVYPTLRYTATGGKIISEKGVGTLLSVTTSLKQCIKQFRKLIFLKGDRDPDPQPCFRMFHATQAHTNAQMNKFLSTMVEWYRYSENKKKVVNFCSYILRGSLAKLYAAKYKLRSRAKVYKIGSRNLSRPLKEKKGQSLEYYNLLRMGLMESIDGLQYTRMSFIPETDYTTFPSNWRPDHEKALLEYIRLDDSKLWRSKGVALESKVSFHLRITFHCLFVTTKGMLS</sequence>
<dbReference type="GO" id="GO:0005739">
    <property type="term" value="C:mitochondrion"/>
    <property type="evidence" value="ECO:0007669"/>
    <property type="project" value="UniProtKB-ARBA"/>
</dbReference>
<dbReference type="InterPro" id="IPR024937">
    <property type="entry name" value="Domain_X"/>
</dbReference>
<evidence type="ECO:0000313" key="3">
    <source>
        <dbReference type="Proteomes" id="UP001415857"/>
    </source>
</evidence>
<evidence type="ECO:0000313" key="2">
    <source>
        <dbReference type="EMBL" id="KAK9266878.1"/>
    </source>
</evidence>
<keyword evidence="3" id="KW-1185">Reference proteome</keyword>
<dbReference type="PANTHER" id="PTHR34047:SF1">
    <property type="entry name" value="NUCLEAR INTRON MATURASE 2, MITOCHONDRIAL"/>
    <property type="match status" value="1"/>
</dbReference>
<gene>
    <name evidence="2" type="ORF">L1049_027137</name>
</gene>
<organism evidence="2 3">
    <name type="scientific">Liquidambar formosana</name>
    <name type="common">Formosan gum</name>
    <dbReference type="NCBI Taxonomy" id="63359"/>
    <lineage>
        <taxon>Eukaryota</taxon>
        <taxon>Viridiplantae</taxon>
        <taxon>Streptophyta</taxon>
        <taxon>Embryophyta</taxon>
        <taxon>Tracheophyta</taxon>
        <taxon>Spermatophyta</taxon>
        <taxon>Magnoliopsida</taxon>
        <taxon>eudicotyledons</taxon>
        <taxon>Gunneridae</taxon>
        <taxon>Pentapetalae</taxon>
        <taxon>Saxifragales</taxon>
        <taxon>Altingiaceae</taxon>
        <taxon>Liquidambar</taxon>
    </lineage>
</organism>
<name>A0AAP0R3W3_LIQFO</name>
<dbReference type="AlphaFoldDB" id="A0AAP0R3W3"/>
<dbReference type="Pfam" id="PF01348">
    <property type="entry name" value="Intron_maturas2"/>
    <property type="match status" value="1"/>
</dbReference>
<dbReference type="CDD" id="cd01651">
    <property type="entry name" value="RT_G2_intron"/>
    <property type="match status" value="1"/>
</dbReference>
<evidence type="ECO:0000259" key="1">
    <source>
        <dbReference type="Pfam" id="PF01348"/>
    </source>
</evidence>
<feature type="domain" description="Domain X" evidence="1">
    <location>
        <begin position="375"/>
        <end position="468"/>
    </location>
</feature>
<reference evidence="2 3" key="1">
    <citation type="journal article" date="2024" name="Plant J.">
        <title>Genome sequences and population genomics reveal climatic adaptation and genomic divergence between two closely related sweetgum species.</title>
        <authorList>
            <person name="Xu W.Q."/>
            <person name="Ren C.Q."/>
            <person name="Zhang X.Y."/>
            <person name="Comes H.P."/>
            <person name="Liu X.H."/>
            <person name="Li Y.G."/>
            <person name="Kettle C.J."/>
            <person name="Jalonen R."/>
            <person name="Gaisberger H."/>
            <person name="Ma Y.Z."/>
            <person name="Qiu Y.X."/>
        </authorList>
    </citation>
    <scope>NUCLEOTIDE SEQUENCE [LARGE SCALE GENOMIC DNA]</scope>
    <source>
        <strain evidence="2">Hangzhou</strain>
    </source>
</reference>